<dbReference type="InterPro" id="IPR053150">
    <property type="entry name" value="Teicoplanin_resist-assoc"/>
</dbReference>
<feature type="transmembrane region" description="Helical" evidence="1">
    <location>
        <begin position="318"/>
        <end position="344"/>
    </location>
</feature>
<evidence type="ECO:0000313" key="3">
    <source>
        <dbReference type="EMBL" id="XDK33018.1"/>
    </source>
</evidence>
<keyword evidence="1" id="KW-0472">Membrane</keyword>
<feature type="transmembrane region" description="Helical" evidence="1">
    <location>
        <begin position="220"/>
        <end position="242"/>
    </location>
</feature>
<feature type="transmembrane region" description="Helical" evidence="1">
    <location>
        <begin position="178"/>
        <end position="199"/>
    </location>
</feature>
<feature type="transmembrane region" description="Helical" evidence="1">
    <location>
        <begin position="39"/>
        <end position="63"/>
    </location>
</feature>
<name>A0AB39HPA2_9BACI</name>
<feature type="transmembrane region" description="Helical" evidence="1">
    <location>
        <begin position="286"/>
        <end position="306"/>
    </location>
</feature>
<dbReference type="RefSeq" id="WP_368653705.1">
    <property type="nucleotide sequence ID" value="NZ_CP162599.1"/>
</dbReference>
<evidence type="ECO:0000259" key="2">
    <source>
        <dbReference type="Pfam" id="PF04892"/>
    </source>
</evidence>
<reference evidence="3" key="1">
    <citation type="submission" date="2024-07" db="EMBL/GenBank/DDBJ databases">
        <title>Halotolerant mesophilic bacterium Ornithinibacillus sp. 4-3, sp. nov., isolated from soil.</title>
        <authorList>
            <person name="Sidarenka A.V."/>
            <person name="Guliayeva D.E."/>
            <person name="Leanovich S.I."/>
            <person name="Hileuskaya K.S."/>
            <person name="Akhremchuk A.E."/>
            <person name="Sikolenko M.A."/>
            <person name="Valentovich L.N."/>
        </authorList>
    </citation>
    <scope>NUCLEOTIDE SEQUENCE</scope>
    <source>
        <strain evidence="3">4-3</strain>
    </source>
</reference>
<protein>
    <submittedName>
        <fullName evidence="3">VanZ family protein</fullName>
    </submittedName>
</protein>
<evidence type="ECO:0000256" key="1">
    <source>
        <dbReference type="SAM" id="Phobius"/>
    </source>
</evidence>
<dbReference type="AlphaFoldDB" id="A0AB39HPA2"/>
<proteinExistence type="predicted"/>
<gene>
    <name evidence="3" type="ORF">AB4Y30_01165</name>
</gene>
<keyword evidence="1" id="KW-1133">Transmembrane helix</keyword>
<dbReference type="InterPro" id="IPR006976">
    <property type="entry name" value="VanZ-like"/>
</dbReference>
<accession>A0AB39HPA2</accession>
<feature type="domain" description="VanZ-like" evidence="2">
    <location>
        <begin position="48"/>
        <end position="195"/>
    </location>
</feature>
<keyword evidence="1" id="KW-0812">Transmembrane</keyword>
<dbReference type="PANTHER" id="PTHR36834:SF1">
    <property type="entry name" value="INTEGRAL MEMBRANE PROTEIN"/>
    <property type="match status" value="1"/>
</dbReference>
<sequence>MSIHLIPILSSLAVFFILANLFSLPWIIYQYRKHGYFNFWRSFILVSFLFYLMTAFFLVILPLPQTMENCSDMVNQMFSQLKPFQFLDDIARETGVVWNSFTTYKLLIGARSVYQVIFNIFLLIPLGVYLRFYFQKRGKWYVAFLFGFALSLFFEVTQRTGIFGIYECPYRFFDVDDLMLNTLGATIGYFLAPILLFFIPSKAKIQAADLKYRQESQASYGIQLVEMLINIIATTFIASLIAFFFSEIVSVLLTLFLLIVVLPYSSKGITIGGLILRVRMKLEVGIWWNLVKRYFILIAPYVYGRFATSLSDFETDDLLLTLLSIFMTLSAGFFWFMIFLHVLLKWLKKASAPYFNAFSKISIERKNKQ</sequence>
<dbReference type="EMBL" id="CP162599">
    <property type="protein sequence ID" value="XDK33018.1"/>
    <property type="molecule type" value="Genomic_DNA"/>
</dbReference>
<feature type="transmembrane region" description="Helical" evidence="1">
    <location>
        <begin position="248"/>
        <end position="265"/>
    </location>
</feature>
<dbReference type="PANTHER" id="PTHR36834">
    <property type="entry name" value="MEMBRANE PROTEIN-RELATED"/>
    <property type="match status" value="1"/>
</dbReference>
<dbReference type="Pfam" id="PF04892">
    <property type="entry name" value="VanZ"/>
    <property type="match status" value="1"/>
</dbReference>
<feature type="transmembrane region" description="Helical" evidence="1">
    <location>
        <begin position="113"/>
        <end position="134"/>
    </location>
</feature>
<feature type="transmembrane region" description="Helical" evidence="1">
    <location>
        <begin position="6"/>
        <end position="27"/>
    </location>
</feature>
<feature type="transmembrane region" description="Helical" evidence="1">
    <location>
        <begin position="141"/>
        <end position="166"/>
    </location>
</feature>
<organism evidence="3">
    <name type="scientific">Ornithinibacillus sp. 4-3</name>
    <dbReference type="NCBI Taxonomy" id="3231488"/>
    <lineage>
        <taxon>Bacteria</taxon>
        <taxon>Bacillati</taxon>
        <taxon>Bacillota</taxon>
        <taxon>Bacilli</taxon>
        <taxon>Bacillales</taxon>
        <taxon>Bacillaceae</taxon>
        <taxon>Ornithinibacillus</taxon>
    </lineage>
</organism>